<reference evidence="2 3" key="1">
    <citation type="submission" date="2010-04" db="EMBL/GenBank/DDBJ databases">
        <authorList>
            <person name="Muzny D."/>
            <person name="Qin X."/>
            <person name="Deng J."/>
            <person name="Jiang H."/>
            <person name="Liu Y."/>
            <person name="Qu J."/>
            <person name="Song X.-Z."/>
            <person name="Zhang L."/>
            <person name="Thornton R."/>
            <person name="Coyle M."/>
            <person name="Francisco L."/>
            <person name="Jackson L."/>
            <person name="Javaid M."/>
            <person name="Korchina V."/>
            <person name="Kovar C."/>
            <person name="Mata R."/>
            <person name="Mathew T."/>
            <person name="Ngo R."/>
            <person name="Nguyen L."/>
            <person name="Nguyen N."/>
            <person name="Okwuonu G."/>
            <person name="Ongeri F."/>
            <person name="Pham C."/>
            <person name="Simmons D."/>
            <person name="Wilczek-Boney K."/>
            <person name="Hale W."/>
            <person name="Jakkamsetti A."/>
            <person name="Pham P."/>
            <person name="Ruth R."/>
            <person name="San Lucas F."/>
            <person name="Warren J."/>
            <person name="Zhang J."/>
            <person name="Zhao Z."/>
            <person name="Zhou C."/>
            <person name="Zhu D."/>
            <person name="Lee S."/>
            <person name="Bess C."/>
            <person name="Blankenburg K."/>
            <person name="Forbes L."/>
            <person name="Fu Q."/>
            <person name="Gubbala S."/>
            <person name="Hirani K."/>
            <person name="Jayaseelan J.C."/>
            <person name="Lara F."/>
            <person name="Munidasa M."/>
            <person name="Palculict T."/>
            <person name="Patil S."/>
            <person name="Pu L.-L."/>
            <person name="Saada N."/>
            <person name="Tang L."/>
            <person name="Weissenberger G."/>
            <person name="Zhu Y."/>
            <person name="Hemphill L."/>
            <person name="Shang Y."/>
            <person name="Youmans B."/>
            <person name="Ayvaz T."/>
            <person name="Ross M."/>
            <person name="Santibanez J."/>
            <person name="Aqrawi P."/>
            <person name="Gross S."/>
            <person name="Joshi V."/>
            <person name="Fowler G."/>
            <person name="Nazareth L."/>
            <person name="Reid J."/>
            <person name="Worley K."/>
            <person name="Petrosino J."/>
            <person name="Highlander S."/>
            <person name="Gibbs R."/>
        </authorList>
    </citation>
    <scope>NUCLEOTIDE SEQUENCE [LARGE SCALE GENOMIC DNA]</scope>
    <source>
        <strain evidence="2 3">ATCC BAA-614</strain>
    </source>
</reference>
<comment type="caution">
    <text evidence="2">The sequence shown here is derived from an EMBL/GenBank/DDBJ whole genome shotgun (WGS) entry which is preliminary data.</text>
</comment>
<evidence type="ECO:0000313" key="2">
    <source>
        <dbReference type="EMBL" id="EFG79518.1"/>
    </source>
</evidence>
<evidence type="ECO:0000256" key="1">
    <source>
        <dbReference type="SAM" id="MobiDB-lite"/>
    </source>
</evidence>
<dbReference type="AlphaFoldDB" id="D5P340"/>
<evidence type="ECO:0000313" key="3">
    <source>
        <dbReference type="Proteomes" id="UP000003653"/>
    </source>
</evidence>
<sequence>MRHRQPGGDLDTATRHRSNCLRRRESGTHRMRFGHDARRDHLG</sequence>
<proteinExistence type="predicted"/>
<dbReference type="EMBL" id="ADNV01000069">
    <property type="protein sequence ID" value="EFG79518.1"/>
    <property type="molecule type" value="Genomic_DNA"/>
</dbReference>
<name>D5P340_9MYCO</name>
<organism evidence="2 3">
    <name type="scientific">Mycobacterium parascrofulaceum ATCC BAA-614</name>
    <dbReference type="NCBI Taxonomy" id="525368"/>
    <lineage>
        <taxon>Bacteria</taxon>
        <taxon>Bacillati</taxon>
        <taxon>Actinomycetota</taxon>
        <taxon>Actinomycetes</taxon>
        <taxon>Mycobacteriales</taxon>
        <taxon>Mycobacteriaceae</taxon>
        <taxon>Mycobacterium</taxon>
        <taxon>Mycobacterium simiae complex</taxon>
    </lineage>
</organism>
<feature type="region of interest" description="Disordered" evidence="1">
    <location>
        <begin position="1"/>
        <end position="43"/>
    </location>
</feature>
<dbReference type="Proteomes" id="UP000003653">
    <property type="component" value="Unassembled WGS sequence"/>
</dbReference>
<dbReference type="HOGENOM" id="CLU_3236303_0_0_11"/>
<protein>
    <submittedName>
        <fullName evidence="2">Uncharacterized protein</fullName>
    </submittedName>
</protein>
<gene>
    <name evidence="2" type="ORF">HMPREF0591_0584</name>
</gene>
<accession>D5P340</accession>
<feature type="compositionally biased region" description="Basic and acidic residues" evidence="1">
    <location>
        <begin position="22"/>
        <end position="43"/>
    </location>
</feature>
<keyword evidence="3" id="KW-1185">Reference proteome</keyword>